<evidence type="ECO:0000313" key="2">
    <source>
        <dbReference type="Proteomes" id="UP000087171"/>
    </source>
</evidence>
<evidence type="ECO:0000256" key="1">
    <source>
        <dbReference type="SAM" id="MobiDB-lite"/>
    </source>
</evidence>
<protein>
    <submittedName>
        <fullName evidence="4">Uncharacterized protein LOC101502777 isoform X1</fullName>
    </submittedName>
    <submittedName>
        <fullName evidence="3">Uncharacterized protein LOC101502777 isoform X2</fullName>
    </submittedName>
</protein>
<accession>A0A1S3EAW7</accession>
<sequence length="128" mass="14296">MLVARDVDVEWSMYRNSVRSLRARLHLAAYPHECVEGYIQWYYRISHPRMIPYVAAYAGPSYDADAGPSHDADAGPSHDAGPDTSCTRCHAVGGLIQQSLDLHMGGPEDEMRVLLERALYISRGGDYQ</sequence>
<reference evidence="3" key="2">
    <citation type="submission" date="2023-09" db="UniProtKB">
        <authorList>
            <consortium name="RefSeq"/>
        </authorList>
    </citation>
    <scope>IDENTIFICATION</scope>
    <source>
        <tissue evidence="3 4">Etiolated seedlings</tissue>
    </source>
</reference>
<gene>
    <name evidence="3 4" type="primary">LOC101502777</name>
</gene>
<organism evidence="3">
    <name type="scientific">Cicer arietinum</name>
    <name type="common">Chickpea</name>
    <name type="synonym">Garbanzo</name>
    <dbReference type="NCBI Taxonomy" id="3827"/>
    <lineage>
        <taxon>Eukaryota</taxon>
        <taxon>Viridiplantae</taxon>
        <taxon>Streptophyta</taxon>
        <taxon>Embryophyta</taxon>
        <taxon>Tracheophyta</taxon>
        <taxon>Spermatophyta</taxon>
        <taxon>Magnoliopsida</taxon>
        <taxon>eudicotyledons</taxon>
        <taxon>Gunneridae</taxon>
        <taxon>Pentapetalae</taxon>
        <taxon>rosids</taxon>
        <taxon>fabids</taxon>
        <taxon>Fabales</taxon>
        <taxon>Fabaceae</taxon>
        <taxon>Papilionoideae</taxon>
        <taxon>50 kb inversion clade</taxon>
        <taxon>NPAAA clade</taxon>
        <taxon>Hologalegina</taxon>
        <taxon>IRL clade</taxon>
        <taxon>Cicereae</taxon>
        <taxon>Cicer</taxon>
    </lineage>
</organism>
<dbReference type="AlphaFoldDB" id="A0A1S3EAW7"/>
<name>A0A1S3EAW7_CICAR</name>
<keyword evidence="2" id="KW-1185">Reference proteome</keyword>
<proteinExistence type="predicted"/>
<evidence type="ECO:0000313" key="4">
    <source>
        <dbReference type="RefSeq" id="XP_027191994.1"/>
    </source>
</evidence>
<evidence type="ECO:0000313" key="3">
    <source>
        <dbReference type="RefSeq" id="XP_012572558.1"/>
    </source>
</evidence>
<feature type="region of interest" description="Disordered" evidence="1">
    <location>
        <begin position="65"/>
        <end position="85"/>
    </location>
</feature>
<dbReference type="RefSeq" id="XP_027191994.1">
    <property type="nucleotide sequence ID" value="XM_027336193.1"/>
</dbReference>
<dbReference type="RefSeq" id="XP_012572558.1">
    <property type="nucleotide sequence ID" value="XM_012717104.2"/>
</dbReference>
<dbReference type="Proteomes" id="UP000087171">
    <property type="component" value="Chromosome Ca6"/>
</dbReference>
<reference evidence="2" key="1">
    <citation type="journal article" date="2013" name="Nat. Biotechnol.">
        <title>Draft genome sequence of chickpea (Cicer arietinum) provides a resource for trait improvement.</title>
        <authorList>
            <person name="Varshney R.K."/>
            <person name="Song C."/>
            <person name="Saxena R.K."/>
            <person name="Azam S."/>
            <person name="Yu S."/>
            <person name="Sharpe A.G."/>
            <person name="Cannon S."/>
            <person name="Baek J."/>
            <person name="Rosen B.D."/>
            <person name="Tar'an B."/>
            <person name="Millan T."/>
            <person name="Zhang X."/>
            <person name="Ramsay L.D."/>
            <person name="Iwata A."/>
            <person name="Wang Y."/>
            <person name="Nelson W."/>
            <person name="Farmer A.D."/>
            <person name="Gaur P.M."/>
            <person name="Soderlund C."/>
            <person name="Penmetsa R.V."/>
            <person name="Xu C."/>
            <person name="Bharti A.K."/>
            <person name="He W."/>
            <person name="Winter P."/>
            <person name="Zhao S."/>
            <person name="Hane J.K."/>
            <person name="Carrasquilla-Garcia N."/>
            <person name="Condie J.A."/>
            <person name="Upadhyaya H.D."/>
            <person name="Luo M.C."/>
            <person name="Thudi M."/>
            <person name="Gowda C.L."/>
            <person name="Singh N.P."/>
            <person name="Lichtenzveig J."/>
            <person name="Gali K.K."/>
            <person name="Rubio J."/>
            <person name="Nadarajan N."/>
            <person name="Dolezel J."/>
            <person name="Bansal K.C."/>
            <person name="Xu X."/>
            <person name="Edwards D."/>
            <person name="Zhang G."/>
            <person name="Kahl G."/>
            <person name="Gil J."/>
            <person name="Singh K.B."/>
            <person name="Datta S.K."/>
            <person name="Jackson S.A."/>
            <person name="Wang J."/>
            <person name="Cook D.R."/>
        </authorList>
    </citation>
    <scope>NUCLEOTIDE SEQUENCE [LARGE SCALE GENOMIC DNA]</scope>
    <source>
        <strain evidence="2">cv. CDC Frontier</strain>
    </source>
</reference>